<dbReference type="InterPro" id="IPR013078">
    <property type="entry name" value="His_Pase_superF_clade-1"/>
</dbReference>
<keyword evidence="2" id="KW-1185">Reference proteome</keyword>
<dbReference type="SUPFAM" id="SSF53254">
    <property type="entry name" value="Phosphoglycerate mutase-like"/>
    <property type="match status" value="1"/>
</dbReference>
<proteinExistence type="predicted"/>
<dbReference type="Pfam" id="PF00300">
    <property type="entry name" value="His_Phos_1"/>
    <property type="match status" value="1"/>
</dbReference>
<dbReference type="OrthoDB" id="5296884at2"/>
<dbReference type="Gene3D" id="3.40.50.1240">
    <property type="entry name" value="Phosphoglycerate mutase-like"/>
    <property type="match status" value="1"/>
</dbReference>
<dbReference type="EMBL" id="SNXW01000001">
    <property type="protein sequence ID" value="TDP88176.1"/>
    <property type="molecule type" value="Genomic_DNA"/>
</dbReference>
<dbReference type="InterPro" id="IPR029033">
    <property type="entry name" value="His_PPase_superfam"/>
</dbReference>
<gene>
    <name evidence="1" type="ORF">EV672_101320</name>
</gene>
<evidence type="ECO:0000313" key="1">
    <source>
        <dbReference type="EMBL" id="TDP88176.1"/>
    </source>
</evidence>
<reference evidence="1 2" key="1">
    <citation type="submission" date="2019-03" db="EMBL/GenBank/DDBJ databases">
        <title>Genomic Encyclopedia of Type Strains, Phase IV (KMG-IV): sequencing the most valuable type-strain genomes for metagenomic binning, comparative biology and taxonomic classification.</title>
        <authorList>
            <person name="Goeker M."/>
        </authorList>
    </citation>
    <scope>NUCLEOTIDE SEQUENCE [LARGE SCALE GENOMIC DNA]</scope>
    <source>
        <strain evidence="1 2">DSM 11901</strain>
    </source>
</reference>
<comment type="caution">
    <text evidence="1">The sequence shown here is derived from an EMBL/GenBank/DDBJ whole genome shotgun (WGS) entry which is preliminary data.</text>
</comment>
<dbReference type="Proteomes" id="UP000294593">
    <property type="component" value="Unassembled WGS sequence"/>
</dbReference>
<protein>
    <submittedName>
        <fullName evidence="1">Alpha-ribazole phosphatase</fullName>
    </submittedName>
</protein>
<evidence type="ECO:0000313" key="2">
    <source>
        <dbReference type="Proteomes" id="UP000294593"/>
    </source>
</evidence>
<name>A0A4R6RQL4_9BURK</name>
<sequence length="205" mass="22573">MRALTPASRPGDTCAEVHAEVCAWRHPRPRGVAGRCIGRTDVAVDPRKARRLARRIHREALREAAQGMTASAQPTPRVVCCSPLRRCRDVARHLRRLGWRVVVDAALLEASFGHWDGRAWADIPRHEVDAWVADFADHAPGGGESLRQVLARAAAWAPPVPGATVVAHAGWMLARQWWRLHGAAAIPSAGQWPSAPRYGSRWRGL</sequence>
<organism evidence="1 2">
    <name type="scientific">Aquabacterium commune</name>
    <dbReference type="NCBI Taxonomy" id="70586"/>
    <lineage>
        <taxon>Bacteria</taxon>
        <taxon>Pseudomonadati</taxon>
        <taxon>Pseudomonadota</taxon>
        <taxon>Betaproteobacteria</taxon>
        <taxon>Burkholderiales</taxon>
        <taxon>Aquabacterium</taxon>
    </lineage>
</organism>
<accession>A0A4R6RQL4</accession>
<dbReference type="AlphaFoldDB" id="A0A4R6RQL4"/>